<dbReference type="EMBL" id="JABSTR010000001">
    <property type="protein sequence ID" value="KAH9359969.1"/>
    <property type="molecule type" value="Genomic_DNA"/>
</dbReference>
<keyword evidence="2" id="KW-1185">Reference proteome</keyword>
<evidence type="ECO:0000313" key="1">
    <source>
        <dbReference type="EMBL" id="KAH9359969.1"/>
    </source>
</evidence>
<reference evidence="1 2" key="1">
    <citation type="journal article" date="2020" name="Cell">
        <title>Large-Scale Comparative Analyses of Tick Genomes Elucidate Their Genetic Diversity and Vector Capacities.</title>
        <authorList>
            <consortium name="Tick Genome and Microbiome Consortium (TIGMIC)"/>
            <person name="Jia N."/>
            <person name="Wang J."/>
            <person name="Shi W."/>
            <person name="Du L."/>
            <person name="Sun Y."/>
            <person name="Zhan W."/>
            <person name="Jiang J.F."/>
            <person name="Wang Q."/>
            <person name="Zhang B."/>
            <person name="Ji P."/>
            <person name="Bell-Sakyi L."/>
            <person name="Cui X.M."/>
            <person name="Yuan T.T."/>
            <person name="Jiang B.G."/>
            <person name="Yang W.F."/>
            <person name="Lam T.T."/>
            <person name="Chang Q.C."/>
            <person name="Ding S.J."/>
            <person name="Wang X.J."/>
            <person name="Zhu J.G."/>
            <person name="Ruan X.D."/>
            <person name="Zhao L."/>
            <person name="Wei J.T."/>
            <person name="Ye R.Z."/>
            <person name="Que T.C."/>
            <person name="Du C.H."/>
            <person name="Zhou Y.H."/>
            <person name="Cheng J.X."/>
            <person name="Dai P.F."/>
            <person name="Guo W.B."/>
            <person name="Han X.H."/>
            <person name="Huang E.J."/>
            <person name="Li L.F."/>
            <person name="Wei W."/>
            <person name="Gao Y.C."/>
            <person name="Liu J.Z."/>
            <person name="Shao H.Z."/>
            <person name="Wang X."/>
            <person name="Wang C.C."/>
            <person name="Yang T.C."/>
            <person name="Huo Q.B."/>
            <person name="Li W."/>
            <person name="Chen H.Y."/>
            <person name="Chen S.E."/>
            <person name="Zhou L.G."/>
            <person name="Ni X.B."/>
            <person name="Tian J.H."/>
            <person name="Sheng Y."/>
            <person name="Liu T."/>
            <person name="Pan Y.S."/>
            <person name="Xia L.Y."/>
            <person name="Li J."/>
            <person name="Zhao F."/>
            <person name="Cao W.C."/>
        </authorList>
    </citation>
    <scope>NUCLEOTIDE SEQUENCE [LARGE SCALE GENOMIC DNA]</scope>
    <source>
        <strain evidence="1">HaeL-2018</strain>
    </source>
</reference>
<dbReference type="VEuPathDB" id="VectorBase:HLOH_049455"/>
<dbReference type="SUPFAM" id="SSF57756">
    <property type="entry name" value="Retrovirus zinc finger-like domains"/>
    <property type="match status" value="1"/>
</dbReference>
<accession>A0A9J6FCE9</accession>
<comment type="caution">
    <text evidence="1">The sequence shown here is derived from an EMBL/GenBank/DDBJ whole genome shotgun (WGS) entry which is preliminary data.</text>
</comment>
<sequence length="181" mass="19664">MWREPGLEHIASTTRVVHIITRELNSFDAGLHHTLVNGNPILIDVAGRPPMCLPCRQIAHISRLCTTPWCHACCWFGHAPADCSQSYADRTRQPETTQSLEEYVDSDEMAAGALPLAPALACPPDLAREKGTRSRTVSRGPGIRTVPKANCSIGTFITASPSGKELFPTPLGLLRQSRLVG</sequence>
<dbReference type="GO" id="GO:0003676">
    <property type="term" value="F:nucleic acid binding"/>
    <property type="evidence" value="ECO:0007669"/>
    <property type="project" value="InterPro"/>
</dbReference>
<name>A0A9J6FCE9_HAELO</name>
<protein>
    <submittedName>
        <fullName evidence="1">Uncharacterized protein</fullName>
    </submittedName>
</protein>
<dbReference type="InterPro" id="IPR036875">
    <property type="entry name" value="Znf_CCHC_sf"/>
</dbReference>
<dbReference type="OMA" id="ANCSIGT"/>
<evidence type="ECO:0000313" key="2">
    <source>
        <dbReference type="Proteomes" id="UP000821853"/>
    </source>
</evidence>
<gene>
    <name evidence="1" type="ORF">HPB48_017684</name>
</gene>
<dbReference type="AlphaFoldDB" id="A0A9J6FCE9"/>
<organism evidence="1 2">
    <name type="scientific">Haemaphysalis longicornis</name>
    <name type="common">Bush tick</name>
    <dbReference type="NCBI Taxonomy" id="44386"/>
    <lineage>
        <taxon>Eukaryota</taxon>
        <taxon>Metazoa</taxon>
        <taxon>Ecdysozoa</taxon>
        <taxon>Arthropoda</taxon>
        <taxon>Chelicerata</taxon>
        <taxon>Arachnida</taxon>
        <taxon>Acari</taxon>
        <taxon>Parasitiformes</taxon>
        <taxon>Ixodida</taxon>
        <taxon>Ixodoidea</taxon>
        <taxon>Ixodidae</taxon>
        <taxon>Haemaphysalinae</taxon>
        <taxon>Haemaphysalis</taxon>
    </lineage>
</organism>
<dbReference type="GO" id="GO:0008270">
    <property type="term" value="F:zinc ion binding"/>
    <property type="evidence" value="ECO:0007669"/>
    <property type="project" value="InterPro"/>
</dbReference>
<proteinExistence type="predicted"/>
<dbReference type="Proteomes" id="UP000821853">
    <property type="component" value="Chromosome 1"/>
</dbReference>